<accession>A0ABQ4STA1</accession>
<keyword evidence="2" id="KW-1185">Reference proteome</keyword>
<dbReference type="InterPro" id="IPR027266">
    <property type="entry name" value="TrmE/GcvT-like"/>
</dbReference>
<dbReference type="InterPro" id="IPR007375">
    <property type="entry name" value="SoxG"/>
</dbReference>
<dbReference type="SUPFAM" id="SSF103025">
    <property type="entry name" value="Folate-binding domain"/>
    <property type="match status" value="1"/>
</dbReference>
<dbReference type="Gene3D" id="3.30.70.1520">
    <property type="entry name" value="Heterotetrameric sarcosine oxidase"/>
    <property type="match status" value="1"/>
</dbReference>
<proteinExistence type="predicted"/>
<dbReference type="EMBL" id="BPQR01000016">
    <property type="protein sequence ID" value="GJE05719.1"/>
    <property type="molecule type" value="Genomic_DNA"/>
</dbReference>
<evidence type="ECO:0000313" key="2">
    <source>
        <dbReference type="Proteomes" id="UP001055102"/>
    </source>
</evidence>
<comment type="caution">
    <text evidence="1">The sequence shown here is derived from an EMBL/GenBank/DDBJ whole genome shotgun (WGS) entry which is preliminary data.</text>
</comment>
<evidence type="ECO:0000313" key="1">
    <source>
        <dbReference type="EMBL" id="GJE05719.1"/>
    </source>
</evidence>
<dbReference type="Proteomes" id="UP001055102">
    <property type="component" value="Unassembled WGS sequence"/>
</dbReference>
<reference evidence="1" key="1">
    <citation type="journal article" date="2021" name="Front. Microbiol.">
        <title>Comprehensive Comparative Genomics and Phenotyping of Methylobacterium Species.</title>
        <authorList>
            <person name="Alessa O."/>
            <person name="Ogura Y."/>
            <person name="Fujitani Y."/>
            <person name="Takami H."/>
            <person name="Hayashi T."/>
            <person name="Sahin N."/>
            <person name="Tani A."/>
        </authorList>
    </citation>
    <scope>NUCLEOTIDE SEQUENCE</scope>
    <source>
        <strain evidence="1">LMG 23639</strain>
    </source>
</reference>
<organism evidence="1 2">
    <name type="scientific">Methylobacterium jeotgali</name>
    <dbReference type="NCBI Taxonomy" id="381630"/>
    <lineage>
        <taxon>Bacteria</taxon>
        <taxon>Pseudomonadati</taxon>
        <taxon>Pseudomonadota</taxon>
        <taxon>Alphaproteobacteria</taxon>
        <taxon>Hyphomicrobiales</taxon>
        <taxon>Methylobacteriaceae</taxon>
        <taxon>Methylobacterium</taxon>
    </lineage>
</organism>
<dbReference type="RefSeq" id="WP_238274384.1">
    <property type="nucleotide sequence ID" value="NZ_BPQR01000016.1"/>
</dbReference>
<sequence length="206" mass="21265">MSEIATTSSWRPRSAWAGFAKPGRQGRAGAEPGVILDLREGIGLATIILADGQDEALARALSERFGFAPPAPGAAAFASGRGLVWAGPGQWLAVAPSRADLAGFGEALAGLAAVTDQSDSRAVVRVSGPQARTALSKGVGVDLHPRAFRAGSAAGTGISHIVAQIWQLDDAPTYELAVPRSFAGSFWGWLTESAAEYGCEVRGLPR</sequence>
<reference evidence="1" key="2">
    <citation type="submission" date="2021-08" db="EMBL/GenBank/DDBJ databases">
        <authorList>
            <person name="Tani A."/>
            <person name="Ola A."/>
            <person name="Ogura Y."/>
            <person name="Katsura K."/>
            <person name="Hayashi T."/>
        </authorList>
    </citation>
    <scope>NUCLEOTIDE SEQUENCE</scope>
    <source>
        <strain evidence="1">LMG 23639</strain>
    </source>
</reference>
<evidence type="ECO:0008006" key="3">
    <source>
        <dbReference type="Google" id="ProtNLM"/>
    </source>
</evidence>
<protein>
    <recommendedName>
        <fullName evidence="3">Sarcosine oxidase subunit gamma</fullName>
    </recommendedName>
</protein>
<dbReference type="Gene3D" id="3.30.1360.120">
    <property type="entry name" value="Probable tRNA modification gtpase trme, domain 1"/>
    <property type="match status" value="1"/>
</dbReference>
<gene>
    <name evidence="1" type="ORF">AOPFMNJM_1025</name>
</gene>
<name>A0ABQ4STA1_9HYPH</name>
<dbReference type="Pfam" id="PF04268">
    <property type="entry name" value="SoxG"/>
    <property type="match status" value="1"/>
</dbReference>